<dbReference type="SUPFAM" id="SSF50494">
    <property type="entry name" value="Trypsin-like serine proteases"/>
    <property type="match status" value="1"/>
</dbReference>
<dbReference type="STRING" id="857265.WG78_06790"/>
<organism evidence="7 8">
    <name type="scientific">Amantichitinum ursilacus</name>
    <dbReference type="NCBI Taxonomy" id="857265"/>
    <lineage>
        <taxon>Bacteria</taxon>
        <taxon>Pseudomonadati</taxon>
        <taxon>Pseudomonadota</taxon>
        <taxon>Betaproteobacteria</taxon>
        <taxon>Neisseriales</taxon>
        <taxon>Chitinibacteraceae</taxon>
        <taxon>Amantichitinum</taxon>
    </lineage>
</organism>
<dbReference type="InterPro" id="IPR009003">
    <property type="entry name" value="Peptidase_S1_PA"/>
</dbReference>
<dbReference type="EC" id="3.4.14.-" evidence="6"/>
<evidence type="ECO:0000256" key="1">
    <source>
        <dbReference type="ARBA" id="ARBA00010491"/>
    </source>
</evidence>
<dbReference type="GO" id="GO:0043171">
    <property type="term" value="P:peptide catabolic process"/>
    <property type="evidence" value="ECO:0007669"/>
    <property type="project" value="UniProtKB-UniRule"/>
</dbReference>
<dbReference type="Pfam" id="PF10459">
    <property type="entry name" value="Peptidase_S46"/>
    <property type="match status" value="1"/>
</dbReference>
<keyword evidence="6" id="KW-0720">Serine protease</keyword>
<accession>A0A0N0GPJ9</accession>
<sequence>MRQWLLAVAMWPTLACAAEGMWTLDNLPAAQIKQQYGFSPDAAWVDKVMHASARIANGCSASFVSPNGLVLSNHHCAVSCVEQLSTARQDFVELGFLAHDLAHEVRCPEIEINRLEKITDVTQQVKAATQGLDGNAFKKAQDAVKAQLTQACVGTAKDTQRCDVVDLYHGGQYHLYQYHRFQDVRLVFVPEAAIGFFGGDPDNFNFPRYALDMSVMRVYENGKPAQARDYFPLSADGAKAGELTFVTGHPGTTRRLLTMAQLANLRDIRLQHRLLELAGERGMLRQYSTEGAEQARVAHTDLFYIENSYKAMFGQLQALQDPKVMAQKQQDEASLRAFVAATPALKDKAGGAWDAIARAQTVYTQIEPDYVVKEMGGGFDSEYFDIARTLVRGAAERAKPNTERLREFHESDLPQREQKLFSSAPIYPDFEKTKLTASLTRMRELLGPDDAFVKSVLGKQSPRQVATRVIDGTRLGDIALRQALWQGGAAAVAASQDPMIQLARQIDPAARAVRQRYEQDVEAVEQKNAELIAQARLPNWAAACIPTPPSRCACLMAR</sequence>
<dbReference type="GO" id="GO:0070009">
    <property type="term" value="F:serine-type aminopeptidase activity"/>
    <property type="evidence" value="ECO:0007669"/>
    <property type="project" value="UniProtKB-UniRule"/>
</dbReference>
<gene>
    <name evidence="7" type="ORF">WG78_06790</name>
</gene>
<dbReference type="AlphaFoldDB" id="A0A0N0GPJ9"/>
<keyword evidence="8" id="KW-1185">Reference proteome</keyword>
<dbReference type="PANTHER" id="PTHR38469:SF1">
    <property type="entry name" value="PERIPLASMIC PEPTIDASE SUBFAMILY S1B"/>
    <property type="match status" value="1"/>
</dbReference>
<evidence type="ECO:0000256" key="2">
    <source>
        <dbReference type="ARBA" id="ARBA00022438"/>
    </source>
</evidence>
<evidence type="ECO:0000256" key="4">
    <source>
        <dbReference type="ARBA" id="ARBA00022729"/>
    </source>
</evidence>
<feature type="signal peptide" evidence="6">
    <location>
        <begin position="1"/>
        <end position="17"/>
    </location>
</feature>
<dbReference type="PANTHER" id="PTHR38469">
    <property type="entry name" value="PERIPLASMIC PEPTIDASE SUBFAMILY S1B"/>
    <property type="match status" value="1"/>
</dbReference>
<comment type="function">
    <text evidence="6">Catalyzes the removal of dipeptides from the N-terminus of oligopeptides.</text>
</comment>
<comment type="similarity">
    <text evidence="1 6">Belongs to the peptidase S46 family.</text>
</comment>
<evidence type="ECO:0000313" key="7">
    <source>
        <dbReference type="EMBL" id="KPC53811.1"/>
    </source>
</evidence>
<name>A0A0N0GPJ9_9NEIS</name>
<keyword evidence="3 6" id="KW-0645">Protease</keyword>
<protein>
    <recommendedName>
        <fullName evidence="6">Dipeptidyl-peptidase</fullName>
        <ecNumber evidence="6">3.4.14.-</ecNumber>
    </recommendedName>
</protein>
<keyword evidence="5 6" id="KW-0378">Hydrolase</keyword>
<dbReference type="GO" id="GO:0006508">
    <property type="term" value="P:proteolysis"/>
    <property type="evidence" value="ECO:0007669"/>
    <property type="project" value="UniProtKB-KW"/>
</dbReference>
<evidence type="ECO:0000313" key="8">
    <source>
        <dbReference type="Proteomes" id="UP000037939"/>
    </source>
</evidence>
<feature type="chain" id="PRO_5023159136" description="Dipeptidyl-peptidase" evidence="6">
    <location>
        <begin position="18"/>
        <end position="558"/>
    </location>
</feature>
<evidence type="ECO:0000256" key="5">
    <source>
        <dbReference type="ARBA" id="ARBA00022801"/>
    </source>
</evidence>
<proteinExistence type="inferred from homology"/>
<keyword evidence="4 6" id="KW-0732">Signal</keyword>
<dbReference type="PATRIC" id="fig|857265.3.peg.1397"/>
<reference evidence="7 8" key="1">
    <citation type="submission" date="2015-07" db="EMBL/GenBank/DDBJ databases">
        <title>Draft genome sequence of the Amantichitinum ursilacus IGB-41, a new chitin-degrading bacterium.</title>
        <authorList>
            <person name="Kirstahler P."/>
            <person name="Guenther M."/>
            <person name="Grumaz C."/>
            <person name="Rupp S."/>
            <person name="Zibek S."/>
            <person name="Sohn K."/>
        </authorList>
    </citation>
    <scope>NUCLEOTIDE SEQUENCE [LARGE SCALE GENOMIC DNA]</scope>
    <source>
        <strain evidence="7 8">IGB-41</strain>
    </source>
</reference>
<keyword evidence="2 6" id="KW-0031">Aminopeptidase</keyword>
<dbReference type="Proteomes" id="UP000037939">
    <property type="component" value="Unassembled WGS sequence"/>
</dbReference>
<comment type="caution">
    <text evidence="7">The sequence shown here is derived from an EMBL/GenBank/DDBJ whole genome shotgun (WGS) entry which is preliminary data.</text>
</comment>
<evidence type="ECO:0000256" key="6">
    <source>
        <dbReference type="RuleBase" id="RU366067"/>
    </source>
</evidence>
<dbReference type="GO" id="GO:0008239">
    <property type="term" value="F:dipeptidyl-peptidase activity"/>
    <property type="evidence" value="ECO:0007669"/>
    <property type="project" value="UniProtKB-UniRule"/>
</dbReference>
<dbReference type="InterPro" id="IPR019500">
    <property type="entry name" value="Pep_S46"/>
</dbReference>
<evidence type="ECO:0000256" key="3">
    <source>
        <dbReference type="ARBA" id="ARBA00022670"/>
    </source>
</evidence>
<dbReference type="EMBL" id="LAQT01000004">
    <property type="protein sequence ID" value="KPC53811.1"/>
    <property type="molecule type" value="Genomic_DNA"/>
</dbReference>